<evidence type="ECO:0000256" key="12">
    <source>
        <dbReference type="SAM" id="MobiDB-lite"/>
    </source>
</evidence>
<feature type="region of interest" description="Disordered" evidence="12">
    <location>
        <begin position="410"/>
        <end position="438"/>
    </location>
</feature>
<keyword evidence="9" id="KW-0249">Electron transport</keyword>
<evidence type="ECO:0000256" key="9">
    <source>
        <dbReference type="ARBA" id="ARBA00022982"/>
    </source>
</evidence>
<organism evidence="13">
    <name type="scientific">Anopheles sinensis</name>
    <name type="common">Mosquito</name>
    <dbReference type="NCBI Taxonomy" id="74873"/>
    <lineage>
        <taxon>Eukaryota</taxon>
        <taxon>Metazoa</taxon>
        <taxon>Ecdysozoa</taxon>
        <taxon>Arthropoda</taxon>
        <taxon>Hexapoda</taxon>
        <taxon>Insecta</taxon>
        <taxon>Pterygota</taxon>
        <taxon>Neoptera</taxon>
        <taxon>Endopterygota</taxon>
        <taxon>Diptera</taxon>
        <taxon>Nematocera</taxon>
        <taxon>Culicoidea</taxon>
        <taxon>Culicidae</taxon>
        <taxon>Anophelinae</taxon>
        <taxon>Anopheles</taxon>
    </lineage>
</organism>
<evidence type="ECO:0000256" key="8">
    <source>
        <dbReference type="ARBA" id="ARBA00022946"/>
    </source>
</evidence>
<feature type="region of interest" description="Disordered" evidence="12">
    <location>
        <begin position="469"/>
        <end position="509"/>
    </location>
</feature>
<keyword evidence="15" id="KW-1185">Reference proteome</keyword>
<keyword evidence="6" id="KW-0679">Respiratory chain</keyword>
<dbReference type="GO" id="GO:0022900">
    <property type="term" value="P:electron transport chain"/>
    <property type="evidence" value="ECO:0007669"/>
    <property type="project" value="InterPro"/>
</dbReference>
<reference evidence="14" key="2">
    <citation type="submission" date="2020-05" db="UniProtKB">
        <authorList>
            <consortium name="EnsemblMetazoa"/>
        </authorList>
    </citation>
    <scope>IDENTIFICATION</scope>
</reference>
<reference evidence="13 15" key="1">
    <citation type="journal article" date="2014" name="BMC Genomics">
        <title>Genome sequence of Anopheles sinensis provides insight into genetics basis of mosquito competence for malaria parasites.</title>
        <authorList>
            <person name="Zhou D."/>
            <person name="Zhang D."/>
            <person name="Ding G."/>
            <person name="Shi L."/>
            <person name="Hou Q."/>
            <person name="Ye Y."/>
            <person name="Xu Y."/>
            <person name="Zhou H."/>
            <person name="Xiong C."/>
            <person name="Li S."/>
            <person name="Yu J."/>
            <person name="Hong S."/>
            <person name="Yu X."/>
            <person name="Zou P."/>
            <person name="Chen C."/>
            <person name="Chang X."/>
            <person name="Wang W."/>
            <person name="Lv Y."/>
            <person name="Sun Y."/>
            <person name="Ma L."/>
            <person name="Shen B."/>
            <person name="Zhu C."/>
        </authorList>
    </citation>
    <scope>NUCLEOTIDE SEQUENCE [LARGE SCALE GENOMIC DNA]</scope>
</reference>
<evidence type="ECO:0000256" key="1">
    <source>
        <dbReference type="ARBA" id="ARBA00003195"/>
    </source>
</evidence>
<keyword evidence="11" id="KW-0472">Membrane</keyword>
<dbReference type="PANTHER" id="PTHR12219:SF8">
    <property type="entry name" value="NADH DEHYDROGENASE [UBIQUINONE] IRON-SULFUR PROTEIN 4, MITOCHONDRIAL"/>
    <property type="match status" value="1"/>
</dbReference>
<dbReference type="GO" id="GO:0005743">
    <property type="term" value="C:mitochondrial inner membrane"/>
    <property type="evidence" value="ECO:0007669"/>
    <property type="project" value="UniProtKB-SubCell"/>
</dbReference>
<dbReference type="OrthoDB" id="3089at2759"/>
<evidence type="ECO:0000256" key="5">
    <source>
        <dbReference type="ARBA" id="ARBA00022448"/>
    </source>
</evidence>
<accession>A0A084WEE3</accession>
<feature type="region of interest" description="Disordered" evidence="12">
    <location>
        <begin position="277"/>
        <end position="302"/>
    </location>
</feature>
<comment type="similarity">
    <text evidence="3">Belongs to the complex I NDUFS4 subunit family.</text>
</comment>
<dbReference type="EMBL" id="ATLV01023205">
    <property type="status" value="NOT_ANNOTATED_CDS"/>
    <property type="molecule type" value="Genomic_DNA"/>
</dbReference>
<dbReference type="PANTHER" id="PTHR12219">
    <property type="entry name" value="NADH-UBIQUINONE OXIDOREDUCTASE"/>
    <property type="match status" value="1"/>
</dbReference>
<dbReference type="VEuPathDB" id="VectorBase:ASIC016573"/>
<proteinExistence type="inferred from homology"/>
<dbReference type="EMBL" id="KE525341">
    <property type="protein sequence ID" value="KFB48587.1"/>
    <property type="molecule type" value="Genomic_DNA"/>
</dbReference>
<evidence type="ECO:0000256" key="10">
    <source>
        <dbReference type="ARBA" id="ARBA00023128"/>
    </source>
</evidence>
<evidence type="ECO:0000256" key="2">
    <source>
        <dbReference type="ARBA" id="ARBA00004273"/>
    </source>
</evidence>
<keyword evidence="8" id="KW-0809">Transit peptide</keyword>
<evidence type="ECO:0000256" key="4">
    <source>
        <dbReference type="ARBA" id="ARBA00015796"/>
    </source>
</evidence>
<comment type="subcellular location">
    <subcellularLocation>
        <location evidence="2">Mitochondrion inner membrane</location>
    </subcellularLocation>
</comment>
<dbReference type="EnsemblMetazoa" id="ASIC016573-RA">
    <property type="protein sequence ID" value="ASIC016573-PA"/>
    <property type="gene ID" value="ASIC016573"/>
</dbReference>
<evidence type="ECO:0000256" key="6">
    <source>
        <dbReference type="ARBA" id="ARBA00022660"/>
    </source>
</evidence>
<evidence type="ECO:0000313" key="13">
    <source>
        <dbReference type="EMBL" id="KFB48587.1"/>
    </source>
</evidence>
<protein>
    <recommendedName>
        <fullName evidence="4">NADH dehydrogenase [ubiquinone] iron-sulfur protein 4, mitochondrial</fullName>
    </recommendedName>
</protein>
<dbReference type="FunFam" id="3.30.160.190:FF:000001">
    <property type="entry name" value="NADH-ubiquinone oxidoreductase 21 kDa subunit mitochondrial"/>
    <property type="match status" value="1"/>
</dbReference>
<dbReference type="InterPro" id="IPR006885">
    <property type="entry name" value="NADH_UbQ_FeS_4_mit-like"/>
</dbReference>
<dbReference type="InterPro" id="IPR038532">
    <property type="entry name" value="NDUFS4-like_sf"/>
</dbReference>
<dbReference type="Proteomes" id="UP000030765">
    <property type="component" value="Unassembled WGS sequence"/>
</dbReference>
<dbReference type="AlphaFoldDB" id="A0A084WEE3"/>
<keyword evidence="7" id="KW-0999">Mitochondrion inner membrane</keyword>
<sequence length="760" mass="82507">MSLKRLAVISAVGSHNSFNNQTISYVSSYSGGGEQGASGSSGSSNSLRTSGGHHQGLHTMRPGANLHGNVNIMLGGTEGGGFVINYRPNTQQANAGRHAVGKTTTRPAAPRAFLLSRAMLSVVITVVCFVCYCCHRNIKKRSNSLYRQQWLESEANMEIYSVEQCYDAPGASGGGYFMDGGGAGDYQSLPMVGSTINHNGQLPFPYHHLQQQQQHYTPYPNGPPPSYDTVVAHDELLACAVSCRAKPSTNCPTRDAGESGCSDECKSSCTEALLRKAPTRPHHHHRRGLTRTDVNPHETNDRDVTEPFWRSIELEEAERQEQQLEAGEVLRNCGCTVSGSQVSPIYCRNCGCHVPAETAGHRVQIDPSSNATASVATDPSGTPPDWLDGISNEPLLVDYDSLSTGGAASSISNGLEGGGNSAIVPPTTHNHNHNNNNNDDSDILTMGTMALATLPSPSTVRLDTMNNNDAALQGDTDRPAEPSANEALRSAAHARRRATNENNNVIIGPSRGDADLIEILIDQRQTDGAQDTLLERTEDLTNGNGSGASGEPQPGIRPGLLDENGLVRLDMSQIIDNTGLPTYEAALKLESSGMRASLSTSSIVYKDPKSQKEAPMLDASVILANEEERHRDHLPTITVPVKVDISPITGVPEEHVKERRVRIFMPAKNAMQSGTDNIQHWSIEFDNRERWENPLMGWASTGDPLSNMRVEFSTADEAIAHCEKNGWRWFVDKAEVTKKQRVKNYGINFSWNKRTRVSTK</sequence>
<comment type="function">
    <text evidence="1">Accessory subunit of the mitochondrial membrane respiratory chain NADH dehydrogenase (Complex I), that is believed not to be involved in catalysis. Complex I functions in the transfer of electrons from NADH to the respiratory chain. The immediate electron acceptor for the enzyme is believed to be ubiquinone.</text>
</comment>
<evidence type="ECO:0000256" key="7">
    <source>
        <dbReference type="ARBA" id="ARBA00022792"/>
    </source>
</evidence>
<keyword evidence="5" id="KW-0813">Transport</keyword>
<keyword evidence="10" id="KW-0496">Mitochondrion</keyword>
<dbReference type="Pfam" id="PF04800">
    <property type="entry name" value="NDUS4"/>
    <property type="match status" value="1"/>
</dbReference>
<evidence type="ECO:0000313" key="14">
    <source>
        <dbReference type="EnsemblMetazoa" id="ASIC016573-PA"/>
    </source>
</evidence>
<name>A0A084WEE3_ANOSI</name>
<evidence type="ECO:0000313" key="15">
    <source>
        <dbReference type="Proteomes" id="UP000030765"/>
    </source>
</evidence>
<dbReference type="EMBL" id="ATLV01023206">
    <property type="status" value="NOT_ANNOTATED_CDS"/>
    <property type="molecule type" value="Genomic_DNA"/>
</dbReference>
<evidence type="ECO:0000256" key="3">
    <source>
        <dbReference type="ARBA" id="ARBA00005882"/>
    </source>
</evidence>
<feature type="region of interest" description="Disordered" evidence="12">
    <location>
        <begin position="34"/>
        <end position="62"/>
    </location>
</feature>
<dbReference type="Gene3D" id="3.30.160.190">
    <property type="entry name" value="atu1810 like domain"/>
    <property type="match status" value="1"/>
</dbReference>
<dbReference type="STRING" id="74873.A0A084WEE3"/>
<feature type="compositionally biased region" description="Basic residues" evidence="12">
    <location>
        <begin position="277"/>
        <end position="289"/>
    </location>
</feature>
<dbReference type="VEuPathDB" id="VectorBase:ASIS004699"/>
<evidence type="ECO:0000256" key="11">
    <source>
        <dbReference type="ARBA" id="ARBA00023136"/>
    </source>
</evidence>
<gene>
    <name evidence="13" type="ORF">ZHAS_00016573</name>
</gene>
<feature type="compositionally biased region" description="Low complexity" evidence="12">
    <location>
        <begin position="37"/>
        <end position="52"/>
    </location>
</feature>
<feature type="region of interest" description="Disordered" evidence="12">
    <location>
        <begin position="538"/>
        <end position="561"/>
    </location>
</feature>